<dbReference type="AlphaFoldDB" id="A0A7J7ECZ9"/>
<evidence type="ECO:0000313" key="1">
    <source>
        <dbReference type="EMBL" id="KAF5913662.1"/>
    </source>
</evidence>
<dbReference type="EMBL" id="JACDTQ010003641">
    <property type="protein sequence ID" value="KAF5913662.1"/>
    <property type="molecule type" value="Genomic_DNA"/>
</dbReference>
<accession>A0A7J7ECZ9</accession>
<proteinExistence type="predicted"/>
<organism evidence="1 2">
    <name type="scientific">Diceros bicornis minor</name>
    <name type="common">South-central black rhinoceros</name>
    <dbReference type="NCBI Taxonomy" id="77932"/>
    <lineage>
        <taxon>Eukaryota</taxon>
        <taxon>Metazoa</taxon>
        <taxon>Chordata</taxon>
        <taxon>Craniata</taxon>
        <taxon>Vertebrata</taxon>
        <taxon>Euteleostomi</taxon>
        <taxon>Mammalia</taxon>
        <taxon>Eutheria</taxon>
        <taxon>Laurasiatheria</taxon>
        <taxon>Perissodactyla</taxon>
        <taxon>Rhinocerotidae</taxon>
        <taxon>Diceros</taxon>
    </lineage>
</organism>
<sequence length="65" mass="7469">MTNFSILTTSHNMIYLNSSRNQLSSTQPNRKRIRTRFLASPLTLTPVLIKEFTHAAWKHPLKAST</sequence>
<comment type="caution">
    <text evidence="1">The sequence shown here is derived from an EMBL/GenBank/DDBJ whole genome shotgun (WGS) entry which is preliminary data.</text>
</comment>
<protein>
    <submittedName>
        <fullName evidence="1">Uncharacterized protein</fullName>
    </submittedName>
</protein>
<dbReference type="Proteomes" id="UP000551758">
    <property type="component" value="Unassembled WGS sequence"/>
</dbReference>
<name>A0A7J7ECZ9_DICBM</name>
<reference evidence="1 2" key="1">
    <citation type="journal article" date="2020" name="Mol. Biol. Evol.">
        <title>Interspecific Gene Flow and the Evolution of Specialization in Black and White Rhinoceros.</title>
        <authorList>
            <person name="Moodley Y."/>
            <person name="Westbury M.V."/>
            <person name="Russo I.M."/>
            <person name="Gopalakrishnan S."/>
            <person name="Rakotoarivelo A."/>
            <person name="Olsen R.A."/>
            <person name="Prost S."/>
            <person name="Tunstall T."/>
            <person name="Ryder O.A."/>
            <person name="Dalen L."/>
            <person name="Bruford M.W."/>
        </authorList>
    </citation>
    <scope>NUCLEOTIDE SEQUENCE [LARGE SCALE GENOMIC DNA]</scope>
    <source>
        <strain evidence="1">SBR-YM</strain>
        <tissue evidence="1">Skin</tissue>
    </source>
</reference>
<gene>
    <name evidence="1" type="ORF">HPG69_017283</name>
</gene>
<keyword evidence="2" id="KW-1185">Reference proteome</keyword>
<evidence type="ECO:0000313" key="2">
    <source>
        <dbReference type="Proteomes" id="UP000551758"/>
    </source>
</evidence>